<dbReference type="KEGG" id="sap:Sulac_1023"/>
<comment type="subcellular location">
    <subcellularLocation>
        <location evidence="1">Cell membrane</location>
        <topology evidence="1">Multi-pass membrane protein</topology>
    </subcellularLocation>
</comment>
<dbReference type="PATRIC" id="fig|679936.5.peg.1082"/>
<dbReference type="GO" id="GO:0022857">
    <property type="term" value="F:transmembrane transporter activity"/>
    <property type="evidence" value="ECO:0007669"/>
    <property type="project" value="InterPro"/>
</dbReference>
<feature type="transmembrane region" description="Helical" evidence="6">
    <location>
        <begin position="166"/>
        <end position="185"/>
    </location>
</feature>
<dbReference type="HOGENOM" id="CLU_056365_0_0_9"/>
<dbReference type="InterPro" id="IPR036259">
    <property type="entry name" value="MFS_trans_sf"/>
</dbReference>
<dbReference type="STRING" id="679936.Sulac_1023"/>
<dbReference type="Pfam" id="PF07690">
    <property type="entry name" value="MFS_1"/>
    <property type="match status" value="1"/>
</dbReference>
<feature type="transmembrane region" description="Helical" evidence="6">
    <location>
        <begin position="372"/>
        <end position="391"/>
    </location>
</feature>
<proteinExistence type="predicted"/>
<dbReference type="InterPro" id="IPR011701">
    <property type="entry name" value="MFS"/>
</dbReference>
<keyword evidence="3 6" id="KW-0812">Transmembrane</keyword>
<gene>
    <name evidence="8" type="ordered locus">Sulac_1023</name>
</gene>
<feature type="transmembrane region" description="Helical" evidence="6">
    <location>
        <begin position="344"/>
        <end position="366"/>
    </location>
</feature>
<dbReference type="PROSITE" id="PS50850">
    <property type="entry name" value="MFS"/>
    <property type="match status" value="1"/>
</dbReference>
<feature type="transmembrane region" description="Helical" evidence="6">
    <location>
        <begin position="309"/>
        <end position="332"/>
    </location>
</feature>
<dbReference type="InterPro" id="IPR020846">
    <property type="entry name" value="MFS_dom"/>
</dbReference>
<keyword evidence="9" id="KW-1185">Reference proteome</keyword>
<feature type="transmembrane region" description="Helical" evidence="6">
    <location>
        <begin position="78"/>
        <end position="98"/>
    </location>
</feature>
<keyword evidence="4 6" id="KW-1133">Transmembrane helix</keyword>
<accession>G8TTE3</accession>
<evidence type="ECO:0000313" key="9">
    <source>
        <dbReference type="Proteomes" id="UP000005439"/>
    </source>
</evidence>
<evidence type="ECO:0000256" key="2">
    <source>
        <dbReference type="ARBA" id="ARBA00022448"/>
    </source>
</evidence>
<evidence type="ECO:0000313" key="8">
    <source>
        <dbReference type="EMBL" id="AEW04523.1"/>
    </source>
</evidence>
<sequence length="407" mass="43776">MSQSGGSRIALVWLTVAELLAMSVWFSATAVSGAIGKAWHLSSGATTWLTATVPLGFVGGALFSATIGLADRVPPRRLISLGAAGAALTTALVAGFPQGGIVPYLLRVMTGAFLSVVYPVAVQWIAEWFPHQRGLAVAILIGGLTLGSAFPHVLTGLPMMRQWPTVLMTSGGLAAFGGLIVWQMIPRSRTWVKPPPFRWNHLRRVIQNRPVMWANIGYWGHMWELYAMWAWLPAFLLASWRIDWSGEQLRQVAGVASFMAIGVAGFGGALLGGWAAERWGRTVTTMVAMAVSGTMAMVIGLTYRSDPIGTFVLALCWGASVIADSAQFSAAVTELSSPASKGSALTLQMAVGYLVTILSIDFVGWAVQKVGWHWAFTALALGPLIGIWGMFRLRRRPESLLMAHGRR</sequence>
<feature type="domain" description="Major facilitator superfamily (MFS) profile" evidence="7">
    <location>
        <begin position="10"/>
        <end position="398"/>
    </location>
</feature>
<organism evidence="8 9">
    <name type="scientific">Sulfobacillus acidophilus (strain ATCC 700253 / DSM 10332 / NAL)</name>
    <dbReference type="NCBI Taxonomy" id="679936"/>
    <lineage>
        <taxon>Bacteria</taxon>
        <taxon>Bacillati</taxon>
        <taxon>Bacillota</taxon>
        <taxon>Clostridia</taxon>
        <taxon>Eubacteriales</taxon>
        <taxon>Clostridiales Family XVII. Incertae Sedis</taxon>
        <taxon>Sulfobacillus</taxon>
    </lineage>
</organism>
<evidence type="ECO:0000256" key="6">
    <source>
        <dbReference type="SAM" id="Phobius"/>
    </source>
</evidence>
<dbReference type="GO" id="GO:0005886">
    <property type="term" value="C:plasma membrane"/>
    <property type="evidence" value="ECO:0007669"/>
    <property type="project" value="UniProtKB-SubCell"/>
</dbReference>
<evidence type="ECO:0000256" key="4">
    <source>
        <dbReference type="ARBA" id="ARBA00022989"/>
    </source>
</evidence>
<dbReference type="AlphaFoldDB" id="G8TTE3"/>
<keyword evidence="2" id="KW-0813">Transport</keyword>
<feature type="transmembrane region" description="Helical" evidence="6">
    <location>
        <begin position="211"/>
        <end position="232"/>
    </location>
</feature>
<reference evidence="9" key="1">
    <citation type="submission" date="2011-12" db="EMBL/GenBank/DDBJ databases">
        <title>The complete genome of chromosome of Sulfobacillus acidophilus DSM 10332.</title>
        <authorList>
            <person name="Lucas S."/>
            <person name="Han J."/>
            <person name="Lapidus A."/>
            <person name="Bruce D."/>
            <person name="Goodwin L."/>
            <person name="Pitluck S."/>
            <person name="Peters L."/>
            <person name="Kyrpides N."/>
            <person name="Mavromatis K."/>
            <person name="Ivanova N."/>
            <person name="Mikhailova N."/>
            <person name="Chertkov O."/>
            <person name="Saunders E."/>
            <person name="Detter J.C."/>
            <person name="Tapia R."/>
            <person name="Han C."/>
            <person name="Land M."/>
            <person name="Hauser L."/>
            <person name="Markowitz V."/>
            <person name="Cheng J.-F."/>
            <person name="Hugenholtz P."/>
            <person name="Woyke T."/>
            <person name="Wu D."/>
            <person name="Pukall R."/>
            <person name="Gehrich-Schroeter G."/>
            <person name="Schneider S."/>
            <person name="Klenk H.-P."/>
            <person name="Eisen J.A."/>
        </authorList>
    </citation>
    <scope>NUCLEOTIDE SEQUENCE [LARGE SCALE GENOMIC DNA]</scope>
    <source>
        <strain evidence="9">ATCC 700253 / DSM 10332 / NAL</strain>
    </source>
</reference>
<dbReference type="SUPFAM" id="SSF103473">
    <property type="entry name" value="MFS general substrate transporter"/>
    <property type="match status" value="1"/>
</dbReference>
<feature type="transmembrane region" description="Helical" evidence="6">
    <location>
        <begin position="49"/>
        <end position="71"/>
    </location>
</feature>
<dbReference type="PANTHER" id="PTHR23521:SF3">
    <property type="entry name" value="MFS TRANSPORTER"/>
    <property type="match status" value="1"/>
</dbReference>
<reference evidence="8 9" key="2">
    <citation type="journal article" date="2012" name="Stand. Genomic Sci.">
        <title>Complete genome sequence of the moderately thermophilic mineral-sulfide-oxidizing firmicute Sulfobacillus acidophilus type strain (NAL(T)).</title>
        <authorList>
            <person name="Anderson I."/>
            <person name="Chertkov O."/>
            <person name="Chen A."/>
            <person name="Saunders E."/>
            <person name="Lapidus A."/>
            <person name="Nolan M."/>
            <person name="Lucas S."/>
            <person name="Hammon N."/>
            <person name="Deshpande S."/>
            <person name="Cheng J.F."/>
            <person name="Han C."/>
            <person name="Tapia R."/>
            <person name="Goodwin L.A."/>
            <person name="Pitluck S."/>
            <person name="Liolios K."/>
            <person name="Pagani I."/>
            <person name="Ivanova N."/>
            <person name="Mikhailova N."/>
            <person name="Pati A."/>
            <person name="Palaniappan K."/>
            <person name="Land M."/>
            <person name="Pan C."/>
            <person name="Rohde M."/>
            <person name="Pukall R."/>
            <person name="Goker M."/>
            <person name="Detter J.C."/>
            <person name="Woyke T."/>
            <person name="Bristow J."/>
            <person name="Eisen J.A."/>
            <person name="Markowitz V."/>
            <person name="Hugenholtz P."/>
            <person name="Kyrpides N.C."/>
            <person name="Klenk H.P."/>
            <person name="Mavromatis K."/>
        </authorList>
    </citation>
    <scope>NUCLEOTIDE SEQUENCE [LARGE SCALE GENOMIC DNA]</scope>
    <source>
        <strain evidence="9">ATCC 700253 / DSM 10332 / NAL</strain>
    </source>
</reference>
<evidence type="ECO:0000256" key="3">
    <source>
        <dbReference type="ARBA" id="ARBA00022692"/>
    </source>
</evidence>
<dbReference type="PANTHER" id="PTHR23521">
    <property type="entry name" value="TRANSPORTER MFS SUPERFAMILY"/>
    <property type="match status" value="1"/>
</dbReference>
<protein>
    <submittedName>
        <fullName evidence="8">Major facilitator superfamily MFS_1</fullName>
    </submittedName>
</protein>
<evidence type="ECO:0000256" key="1">
    <source>
        <dbReference type="ARBA" id="ARBA00004651"/>
    </source>
</evidence>
<evidence type="ECO:0000259" key="7">
    <source>
        <dbReference type="PROSITE" id="PS50850"/>
    </source>
</evidence>
<name>G8TTE3_SULAD</name>
<feature type="transmembrane region" description="Helical" evidence="6">
    <location>
        <begin position="252"/>
        <end position="276"/>
    </location>
</feature>
<keyword evidence="5 6" id="KW-0472">Membrane</keyword>
<dbReference type="Gene3D" id="1.20.1250.20">
    <property type="entry name" value="MFS general substrate transporter like domains"/>
    <property type="match status" value="1"/>
</dbReference>
<dbReference type="Proteomes" id="UP000005439">
    <property type="component" value="Chromosome"/>
</dbReference>
<dbReference type="EMBL" id="CP003179">
    <property type="protein sequence ID" value="AEW04523.1"/>
    <property type="molecule type" value="Genomic_DNA"/>
</dbReference>
<evidence type="ECO:0000256" key="5">
    <source>
        <dbReference type="ARBA" id="ARBA00023136"/>
    </source>
</evidence>
<feature type="transmembrane region" description="Helical" evidence="6">
    <location>
        <begin position="134"/>
        <end position="154"/>
    </location>
</feature>
<feature type="transmembrane region" description="Helical" evidence="6">
    <location>
        <begin position="283"/>
        <end position="303"/>
    </location>
</feature>